<dbReference type="RefSeq" id="WP_186844409.1">
    <property type="nucleotide sequence ID" value="NZ_JACOME010000001.1"/>
</dbReference>
<protein>
    <recommendedName>
        <fullName evidence="3">DUF4348 domain-containing protein</fullName>
    </recommendedName>
</protein>
<evidence type="ECO:0000313" key="2">
    <source>
        <dbReference type="Proteomes" id="UP000607435"/>
    </source>
</evidence>
<organism evidence="1 2">
    <name type="scientific">Winogradskyella echinorum</name>
    <dbReference type="NCBI Taxonomy" id="538189"/>
    <lineage>
        <taxon>Bacteria</taxon>
        <taxon>Pseudomonadati</taxon>
        <taxon>Bacteroidota</taxon>
        <taxon>Flavobacteriia</taxon>
        <taxon>Flavobacteriales</taxon>
        <taxon>Flavobacteriaceae</taxon>
        <taxon>Winogradskyella</taxon>
    </lineage>
</organism>
<accession>A0ABR6XXR9</accession>
<gene>
    <name evidence="1" type="ORF">H6H04_02775</name>
</gene>
<dbReference type="EMBL" id="JACOME010000001">
    <property type="protein sequence ID" value="MBC3845292.1"/>
    <property type="molecule type" value="Genomic_DNA"/>
</dbReference>
<reference evidence="1 2" key="1">
    <citation type="submission" date="2020-08" db="EMBL/GenBank/DDBJ databases">
        <title>Winogradskyella ouciana sp. nov., isolated from the hadal seawater of the Mariana Trench.</title>
        <authorList>
            <person name="He X."/>
        </authorList>
    </citation>
    <scope>NUCLEOTIDE SEQUENCE [LARGE SCALE GENOMIC DNA]</scope>
    <source>
        <strain evidence="1 2">KCTC 22026</strain>
    </source>
</reference>
<proteinExistence type="predicted"/>
<sequence length="152" mass="17980">MKIIQFLLILFLLCSCQNGITEDNYKILDLDFAREQIKNFPLAEGKTKTFLDDSEVSLTIENLETSLKSYNNKMKDKSNKIDIDDYRFFIIPMLTDNNEKEILIYSYRFQPQNDWYELRDWFMVFDGGNNYFRTIINLTKKSAGRIKPNGEA</sequence>
<dbReference type="PROSITE" id="PS51257">
    <property type="entry name" value="PROKAR_LIPOPROTEIN"/>
    <property type="match status" value="1"/>
</dbReference>
<comment type="caution">
    <text evidence="1">The sequence shown here is derived from an EMBL/GenBank/DDBJ whole genome shotgun (WGS) entry which is preliminary data.</text>
</comment>
<keyword evidence="2" id="KW-1185">Reference proteome</keyword>
<name>A0ABR6XXR9_9FLAO</name>
<evidence type="ECO:0008006" key="3">
    <source>
        <dbReference type="Google" id="ProtNLM"/>
    </source>
</evidence>
<dbReference type="Proteomes" id="UP000607435">
    <property type="component" value="Unassembled WGS sequence"/>
</dbReference>
<evidence type="ECO:0000313" key="1">
    <source>
        <dbReference type="EMBL" id="MBC3845292.1"/>
    </source>
</evidence>